<reference evidence="2 3" key="1">
    <citation type="submission" date="2020-08" db="EMBL/GenBank/DDBJ databases">
        <title>Genomic Encyclopedia of Type Strains, Phase IV (KMG-IV): sequencing the most valuable type-strain genomes for metagenomic binning, comparative biology and taxonomic classification.</title>
        <authorList>
            <person name="Goeker M."/>
        </authorList>
    </citation>
    <scope>NUCLEOTIDE SEQUENCE [LARGE SCALE GENOMIC DNA]</scope>
    <source>
        <strain evidence="2 3">DSM 24163</strain>
    </source>
</reference>
<comment type="caution">
    <text evidence="2">The sequence shown here is derived from an EMBL/GenBank/DDBJ whole genome shotgun (WGS) entry which is preliminary data.</text>
</comment>
<name>A0A7W8D7E4_9GAMM</name>
<dbReference type="RefSeq" id="WP_183961476.1">
    <property type="nucleotide sequence ID" value="NZ_JACHHP010000004.1"/>
</dbReference>
<accession>A0A7W8D7E4</accession>
<feature type="region of interest" description="Disordered" evidence="1">
    <location>
        <begin position="41"/>
        <end position="64"/>
    </location>
</feature>
<sequence length="120" mass="12484">MSWSHSSFVNVVAALCVGLAVLCAITGPVFATMQELHEMSHGVPHGASDEAIAEAVDSAEPSDAGMEGVYHAPHCCLHAVLLPEPVSVEGQAMPQAPPGFVPPREHLTSLSRALRPPISA</sequence>
<protein>
    <submittedName>
        <fullName evidence="2">Uncharacterized protein</fullName>
    </submittedName>
</protein>
<evidence type="ECO:0000313" key="2">
    <source>
        <dbReference type="EMBL" id="MBB5208932.1"/>
    </source>
</evidence>
<organism evidence="2 3">
    <name type="scientific">Chiayiivirga flava</name>
    <dbReference type="NCBI Taxonomy" id="659595"/>
    <lineage>
        <taxon>Bacteria</taxon>
        <taxon>Pseudomonadati</taxon>
        <taxon>Pseudomonadota</taxon>
        <taxon>Gammaproteobacteria</taxon>
        <taxon>Lysobacterales</taxon>
        <taxon>Lysobacteraceae</taxon>
        <taxon>Chiayiivirga</taxon>
    </lineage>
</organism>
<dbReference type="AlphaFoldDB" id="A0A7W8D7E4"/>
<proteinExistence type="predicted"/>
<evidence type="ECO:0000313" key="3">
    <source>
        <dbReference type="Proteomes" id="UP000521199"/>
    </source>
</evidence>
<gene>
    <name evidence="2" type="ORF">HNQ52_002482</name>
</gene>
<feature type="region of interest" description="Disordered" evidence="1">
    <location>
        <begin position="93"/>
        <end position="120"/>
    </location>
</feature>
<dbReference type="EMBL" id="JACHHP010000004">
    <property type="protein sequence ID" value="MBB5208932.1"/>
    <property type="molecule type" value="Genomic_DNA"/>
</dbReference>
<keyword evidence="3" id="KW-1185">Reference proteome</keyword>
<dbReference type="Proteomes" id="UP000521199">
    <property type="component" value="Unassembled WGS sequence"/>
</dbReference>
<evidence type="ECO:0000256" key="1">
    <source>
        <dbReference type="SAM" id="MobiDB-lite"/>
    </source>
</evidence>